<dbReference type="EMBL" id="BKCJ010001576">
    <property type="protein sequence ID" value="GEU42492.1"/>
    <property type="molecule type" value="Genomic_DNA"/>
</dbReference>
<dbReference type="PANTHER" id="PTHR11439">
    <property type="entry name" value="GAG-POL-RELATED RETROTRANSPOSON"/>
    <property type="match status" value="1"/>
</dbReference>
<gene>
    <name evidence="3" type="ORF">Tci_014470</name>
</gene>
<dbReference type="CDD" id="cd09272">
    <property type="entry name" value="RNase_HI_RT_Ty1"/>
    <property type="match status" value="1"/>
</dbReference>
<comment type="caution">
    <text evidence="3">The sequence shown here is derived from an EMBL/GenBank/DDBJ whole genome shotgun (WGS) entry which is preliminary data.</text>
</comment>
<dbReference type="InterPro" id="IPR013103">
    <property type="entry name" value="RVT_2"/>
</dbReference>
<dbReference type="Pfam" id="PF07727">
    <property type="entry name" value="RVT_2"/>
    <property type="match status" value="1"/>
</dbReference>
<feature type="compositionally biased region" description="Basic and acidic residues" evidence="1">
    <location>
        <begin position="56"/>
        <end position="83"/>
    </location>
</feature>
<feature type="compositionally biased region" description="Basic and acidic residues" evidence="1">
    <location>
        <begin position="779"/>
        <end position="791"/>
    </location>
</feature>
<name>A0A6L2K149_TANCI</name>
<feature type="region of interest" description="Disordered" evidence="1">
    <location>
        <begin position="1"/>
        <end position="21"/>
    </location>
</feature>
<feature type="region of interest" description="Disordered" evidence="1">
    <location>
        <begin position="40"/>
        <end position="91"/>
    </location>
</feature>
<proteinExistence type="predicted"/>
<dbReference type="AlphaFoldDB" id="A0A6L2K149"/>
<reference evidence="3" key="1">
    <citation type="journal article" date="2019" name="Sci. Rep.">
        <title>Draft genome of Tanacetum cinerariifolium, the natural source of mosquito coil.</title>
        <authorList>
            <person name="Yamashiro T."/>
            <person name="Shiraishi A."/>
            <person name="Satake H."/>
            <person name="Nakayama K."/>
        </authorList>
    </citation>
    <scope>NUCLEOTIDE SEQUENCE</scope>
</reference>
<evidence type="ECO:0000259" key="2">
    <source>
        <dbReference type="Pfam" id="PF07727"/>
    </source>
</evidence>
<evidence type="ECO:0000313" key="3">
    <source>
        <dbReference type="EMBL" id="GEU42492.1"/>
    </source>
</evidence>
<dbReference type="PANTHER" id="PTHR11439:SF495">
    <property type="entry name" value="REVERSE TRANSCRIPTASE, RNA-DEPENDENT DNA POLYMERASE-RELATED"/>
    <property type="match status" value="1"/>
</dbReference>
<feature type="domain" description="Reverse transcriptase Ty1/copia-type" evidence="2">
    <location>
        <begin position="182"/>
        <end position="278"/>
    </location>
</feature>
<protein>
    <recommendedName>
        <fullName evidence="2">Reverse transcriptase Ty1/copia-type domain-containing protein</fullName>
    </recommendedName>
</protein>
<accession>A0A6L2K149</accession>
<sequence>MNYKPVVTGNQSNSSIGKGRVETVHEKDYILQPLWTQDPLFSSSSKDIPGDGFKPSGEEGKKDAKDPENKYYDDPRVNQEKDANVNSTNNIYTVSPSDNAVGIKDNVVDENIVYKYADDPNMPNLEEIIYSDNDENVGAKADMTNLDTNIPINPILTTRIHKDHPVKQIIKDKHSSPQTKRMKNNMTNHVRNKARLVAHGYTQEEGIDYNEVFALVSRIEAIRLILAYASFNDFVVYQMDVKSAILYGMIEPKVYIYQPSGFEDPEFHDIVYKVEKALPDIMFDVCACARFQVTPKVLHLHAVKRIFRYLKGQSKLGLWYPKDSPFNLEAYTDSDYVEFIAASNCYGQVLWIQIQMLDYGYNFMITKIFIDSDNTICIVKNPLFHLKTKHIKIRHHFIRDSNEKRLIQMTKIHTDQNVADLLTKAFDVSGFQYLISSGPSTLVANETVHEERGNRVERAASTASSLKAEHDSGTINRTQFTVIPNEHIPHGTGLGGRPRRQDTILRDTPTQTRFKRLSKQSHEPPLLRVNILESGEDNMQLMELMNLYIKLSTKVLDLQNVKDAQALEIQKLKKRVKRRMHLTRGGMTKMKRFHLFKKMQRLRGVTTTGVSVSTSEPSTPPTTTTLIKDEDLIIARTLMKMRSVKSKEKSKEKGEFVTRITRGEPEKPVKVKGKDQIALDEEVLGRWEAQLQAKFEKEERIARQREEQANLISWDNTQAMMEADYELAQRLQEEDHKELTIEEISKLFAELMDKRKKNFRKLKAEEIRRKPPTKSQKRNQIEGNRHLHAGREGISIVKRNSYIDAGSKALGGSG</sequence>
<feature type="region of interest" description="Disordered" evidence="1">
    <location>
        <begin position="765"/>
        <end position="793"/>
    </location>
</feature>
<organism evidence="3">
    <name type="scientific">Tanacetum cinerariifolium</name>
    <name type="common">Dalmatian daisy</name>
    <name type="synonym">Chrysanthemum cinerariifolium</name>
    <dbReference type="NCBI Taxonomy" id="118510"/>
    <lineage>
        <taxon>Eukaryota</taxon>
        <taxon>Viridiplantae</taxon>
        <taxon>Streptophyta</taxon>
        <taxon>Embryophyta</taxon>
        <taxon>Tracheophyta</taxon>
        <taxon>Spermatophyta</taxon>
        <taxon>Magnoliopsida</taxon>
        <taxon>eudicotyledons</taxon>
        <taxon>Gunneridae</taxon>
        <taxon>Pentapetalae</taxon>
        <taxon>asterids</taxon>
        <taxon>campanulids</taxon>
        <taxon>Asterales</taxon>
        <taxon>Asteraceae</taxon>
        <taxon>Asteroideae</taxon>
        <taxon>Anthemideae</taxon>
        <taxon>Anthemidinae</taxon>
        <taxon>Tanacetum</taxon>
    </lineage>
</organism>
<evidence type="ECO:0000256" key="1">
    <source>
        <dbReference type="SAM" id="MobiDB-lite"/>
    </source>
</evidence>